<dbReference type="RefSeq" id="WP_070102525.1">
    <property type="nucleotide sequence ID" value="NZ_CYZU01000071.1"/>
</dbReference>
<dbReference type="EMBL" id="CYZU01000071">
    <property type="protein sequence ID" value="CUP24888.1"/>
    <property type="molecule type" value="Genomic_DNA"/>
</dbReference>
<evidence type="ECO:0000313" key="4">
    <source>
        <dbReference type="Proteomes" id="UP000095544"/>
    </source>
</evidence>
<dbReference type="EC" id="2.4.2.31" evidence="3"/>
<dbReference type="InterPro" id="IPR029100">
    <property type="entry name" value="Ntox50"/>
</dbReference>
<feature type="domain" description="Phage head morphogenesis" evidence="1">
    <location>
        <begin position="196"/>
        <end position="302"/>
    </location>
</feature>
<evidence type="ECO:0000259" key="1">
    <source>
        <dbReference type="Pfam" id="PF04233"/>
    </source>
</evidence>
<accession>A0A174LS91</accession>
<dbReference type="OrthoDB" id="9765386at2"/>
<dbReference type="Pfam" id="PF15542">
    <property type="entry name" value="Ntox50"/>
    <property type="match status" value="1"/>
</dbReference>
<proteinExistence type="predicted"/>
<sequence>MKSNTYWERRQVQDAFNYFQKAEDTADQIAKVYLKASRHLSLEADEIFERYQTKHGLSEAEARRLINTLQDKTSLDELLQKLRNGDKDQSKKDLLSQLEAPAYQARLERLRQMQNQLDLIMRNVYQQEKNFSTSFYTDLANESYYRNIFNIQQRADAAFSFGHVSAKMIDRVINSRWSGENYSDRIWKNTQALAQNLKEELLINLITGRTNRDAANIIANKFGQGVSNARRLVRTESNYVSTEMNFKAYEECEVEEYQYLATLDLKTSLVCRNLDGKIFPVKEKQIGLNCPPMHPWCRSTTISVIDRALIDKMQRSALDPATGKRIKVPRSMSYWDWYDKYVRGKPEVELEEKKIKNRSSDRAQHKRYRDIIGKDTPKTLDDFQNMKYNDTDKWNSLHTKYLDAKLKMKIQSDATNKTIDPGKQGKHIVGHNNYVKGHSYLKISAEEAQQLVNKYAGTGELKRDRAGKWTNKEFISADKKIGVVVDQQTGKEYPTSRFSIHYAKNGVHIVPRKEG</sequence>
<organism evidence="3 4">
    <name type="scientific">Faecalicatena contorta</name>
    <dbReference type="NCBI Taxonomy" id="39482"/>
    <lineage>
        <taxon>Bacteria</taxon>
        <taxon>Bacillati</taxon>
        <taxon>Bacillota</taxon>
        <taxon>Clostridia</taxon>
        <taxon>Lachnospirales</taxon>
        <taxon>Lachnospiraceae</taxon>
        <taxon>Faecalicatena</taxon>
    </lineage>
</organism>
<dbReference type="NCBIfam" id="TIGR01641">
    <property type="entry name" value="phageSPP1_gp7"/>
    <property type="match status" value="1"/>
</dbReference>
<dbReference type="Pfam" id="PF04233">
    <property type="entry name" value="Phage_Mu_F"/>
    <property type="match status" value="1"/>
</dbReference>
<feature type="domain" description="Bacterial toxin 50" evidence="2">
    <location>
        <begin position="419"/>
        <end position="511"/>
    </location>
</feature>
<dbReference type="InterPro" id="IPR006528">
    <property type="entry name" value="Phage_head_morphogenesis_dom"/>
</dbReference>
<dbReference type="GO" id="GO:0106274">
    <property type="term" value="F:NAD+-protein-arginine ADP-ribosyltransferase activity"/>
    <property type="evidence" value="ECO:0007669"/>
    <property type="project" value="UniProtKB-EC"/>
</dbReference>
<dbReference type="Proteomes" id="UP000095544">
    <property type="component" value="Unassembled WGS sequence"/>
</dbReference>
<evidence type="ECO:0000313" key="3">
    <source>
        <dbReference type="EMBL" id="CUP24888.1"/>
    </source>
</evidence>
<dbReference type="STRING" id="39482.ERS852491_04651"/>
<keyword evidence="3" id="KW-0328">Glycosyltransferase</keyword>
<gene>
    <name evidence="3" type="ORF">ERS852491_04651</name>
</gene>
<dbReference type="AlphaFoldDB" id="A0A174LS91"/>
<reference evidence="3 4" key="1">
    <citation type="submission" date="2015-09" db="EMBL/GenBank/DDBJ databases">
        <authorList>
            <consortium name="Pathogen Informatics"/>
        </authorList>
    </citation>
    <scope>NUCLEOTIDE SEQUENCE [LARGE SCALE GENOMIC DNA]</scope>
    <source>
        <strain evidence="3 4">2789STDY5834876</strain>
    </source>
</reference>
<protein>
    <submittedName>
        <fullName evidence="3">NAD(+)--arginine ADP-ribosyltransferase EFV</fullName>
        <ecNumber evidence="3">2.4.2.31</ecNumber>
    </submittedName>
</protein>
<name>A0A174LS91_9FIRM</name>
<keyword evidence="3" id="KW-0808">Transferase</keyword>
<evidence type="ECO:0000259" key="2">
    <source>
        <dbReference type="Pfam" id="PF15542"/>
    </source>
</evidence>